<dbReference type="Proteomes" id="UP001564408">
    <property type="component" value="Unassembled WGS sequence"/>
</dbReference>
<dbReference type="SMART" id="SM00267">
    <property type="entry name" value="GGDEF"/>
    <property type="match status" value="1"/>
</dbReference>
<keyword evidence="1" id="KW-0175">Coiled coil</keyword>
<dbReference type="Pfam" id="PF00990">
    <property type="entry name" value="GGDEF"/>
    <property type="match status" value="1"/>
</dbReference>
<comment type="caution">
    <text evidence="7">The sequence shown here is derived from an EMBL/GenBank/DDBJ whole genome shotgun (WGS) entry which is preliminary data.</text>
</comment>
<evidence type="ECO:0000256" key="1">
    <source>
        <dbReference type="SAM" id="Coils"/>
    </source>
</evidence>
<feature type="domain" description="PAC" evidence="4">
    <location>
        <begin position="836"/>
        <end position="889"/>
    </location>
</feature>
<dbReference type="CDD" id="cd01949">
    <property type="entry name" value="GGDEF"/>
    <property type="match status" value="1"/>
</dbReference>
<name>A0ABV4BFT1_9GAMM</name>
<dbReference type="Pfam" id="PF08447">
    <property type="entry name" value="PAS_3"/>
    <property type="match status" value="4"/>
</dbReference>
<dbReference type="Pfam" id="PF00989">
    <property type="entry name" value="PAS"/>
    <property type="match status" value="1"/>
</dbReference>
<dbReference type="InterPro" id="IPR000014">
    <property type="entry name" value="PAS"/>
</dbReference>
<feature type="domain" description="PAS" evidence="3">
    <location>
        <begin position="355"/>
        <end position="427"/>
    </location>
</feature>
<gene>
    <name evidence="7" type="ORF">ABC977_13410</name>
</gene>
<dbReference type="InterPro" id="IPR052155">
    <property type="entry name" value="Biofilm_reg_signaling"/>
</dbReference>
<dbReference type="PROSITE" id="PS50887">
    <property type="entry name" value="GGDEF"/>
    <property type="match status" value="1"/>
</dbReference>
<dbReference type="PROSITE" id="PS50112">
    <property type="entry name" value="PAS"/>
    <property type="match status" value="3"/>
</dbReference>
<dbReference type="SMART" id="SM00052">
    <property type="entry name" value="EAL"/>
    <property type="match status" value="1"/>
</dbReference>
<feature type="domain" description="PAC" evidence="4">
    <location>
        <begin position="1094"/>
        <end position="1146"/>
    </location>
</feature>
<sequence length="1700" mass="189431">MTRDRPTDDPPGAHSSERERPVEIPPPPADLHDRALEALRAGRFDLAEEALAQRELDLMTLVEDLRIYQAELEIQNQELRASRADLERAFARFATLFATSPVAELVVDGRGLVLEANLAAESLFDLRRRQLQQHFFARLVAEPDRGAAVAMFAIALEAGHAERREIGLRTTQGCEFIGDLHIARLPSEIGEGHQFVCAIVDQTEAVEQRRRLRDGAEALRRSRGELAERVKELACLYDILEYTTHVETPIEELLQRVAERLPGALRDPDLGAARIRIGDRVYGPAGFAETSAMHEVRFALPDGGEGRLQVVDDITGPPGSDTAFFPEELGLFDAVARHLSTFLKRRADKAALAESREHYRILAELSPEWEFWLGPDGRFLYVSPACEAICGYPAEAFLDDPGLMERILHPDDRALYSAHLAEVLETGARCHERDEARLEYRLLTRAGDLRWIEHLCGPVLGAGGRWWGRRGANRDITARKHAETEVVRIARLYATLSATNQAIVRCDSEAALLPEFCRIAVEEGGLAAAIVARRETPDQALRPMAFHGPSALVDWHERVLAGGDPVSDPGPPLGVALSLRIGAELVGTLTLYADEPDFFSSDVVQLLDEMAGDLAFSLDRFAQERARAVAEQTLLERERHLAAIFRVAPVGIGLIRERVIRQGNAYLAALLGRELGDIIGRNTRFLYPDQAEYERVGQTLQEQLTRAGTATTEFRLIRPDGQVLHGITGVTPLDPTDRAGDCVFVVLDITARRRDEEALRRSRWLMEQAERLANLGAWEIDVATRRLTPSVQWCRIHGTDATELNLDELIAVHGYPDDAAAIRAAMAAALAGAARYDIEHRIRRGDTGETRIIHAQGELERDAAGRPAKLFGAALDITERKRAEQALADSEERLRLTLEATSDGMCDWDIPGGGLKVNARFFAIRGFAPSEFEPTPASLVAALHPDERASVLRRLQRRLTSDEQFRIECRLRAKGGDWRWILGRGQVVARDGEGRALRVVGTLSDITARRVAEQRLREANRQLVEAQRLARLGHWEYEVASGRLSWSEQVFRLFGRDPRCDPPSLEAHRELFHPEDWPVFERCLSRALREGEPYDQMWRVLRPDGTLRYLSTTGRVIRDSRGRVTHLYGTTQDVTEAHCADEQIRQAARVFESTADGVIITDAAERILAVNRAFTAITGYSEAEALGKTPRLLKSGRHDRPFYEAMWAAIARAGSWRGEIWNRRKDGALLLGLMTISAIADDRDRVINYVAVFSDITHFTETQERLEYLSHHDALTDLPNRALFQNRLAQALDRCTRNQAWLAVLILDLDRFKLVNDSLGHAQGDEFLRRVAADLVGTMRPSDLLARASGDEFLVMLEGLNGPHEAAEIARDLLRLCARPRPLGDQTLAITASIGIGVFPVDGRDAATLLRHADTALTKAKAEGVDSYQFFEPALEEGAMERLRLEIGLRQALERGEFQLHYQPQVRLADGALVGAEALLRWSSPVLGPVPPNRFIPLAEEIGLINELGLWVLEEACRQLAAWDQAGLHLPRLAINLSIRQLEQGDLVARVGEILERTAIDPSRIELEVTESMLMRRTDLSVAILGRLRELGLRLVIDDFGTGYSSLAYLRRLPLQQLKIDKSFVDDILSDANCQAIAGAIVALGHSLDLEVVAEGVETAEQADYLRSADCDLAQGYHFARPMPPDELAARWLRESRGLA</sequence>
<dbReference type="InterPro" id="IPR035965">
    <property type="entry name" value="PAS-like_dom_sf"/>
</dbReference>
<dbReference type="SUPFAM" id="SSF55785">
    <property type="entry name" value="PYP-like sensor domain (PAS domain)"/>
    <property type="match status" value="7"/>
</dbReference>
<dbReference type="CDD" id="cd00130">
    <property type="entry name" value="PAS"/>
    <property type="match status" value="6"/>
</dbReference>
<feature type="coiled-coil region" evidence="1">
    <location>
        <begin position="58"/>
        <end position="89"/>
    </location>
</feature>
<accession>A0ABV4BFT1</accession>
<feature type="region of interest" description="Disordered" evidence="2">
    <location>
        <begin position="1"/>
        <end position="30"/>
    </location>
</feature>
<dbReference type="InterPro" id="IPR029787">
    <property type="entry name" value="Nucleotide_cyclase"/>
</dbReference>
<dbReference type="NCBIfam" id="TIGR00254">
    <property type="entry name" value="GGDEF"/>
    <property type="match status" value="1"/>
</dbReference>
<evidence type="ECO:0000259" key="4">
    <source>
        <dbReference type="PROSITE" id="PS50113"/>
    </source>
</evidence>
<feature type="domain" description="GGDEF" evidence="6">
    <location>
        <begin position="1300"/>
        <end position="1433"/>
    </location>
</feature>
<dbReference type="NCBIfam" id="TIGR00229">
    <property type="entry name" value="sensory_box"/>
    <property type="match status" value="7"/>
</dbReference>
<protein>
    <submittedName>
        <fullName evidence="7">PAS domain S-box protein</fullName>
    </submittedName>
</protein>
<dbReference type="SUPFAM" id="SSF55073">
    <property type="entry name" value="Nucleotide cyclase"/>
    <property type="match status" value="1"/>
</dbReference>
<dbReference type="PROSITE" id="PS50883">
    <property type="entry name" value="EAL"/>
    <property type="match status" value="1"/>
</dbReference>
<dbReference type="SMART" id="SM00091">
    <property type="entry name" value="PAS"/>
    <property type="match status" value="5"/>
</dbReference>
<organism evidence="7 8">
    <name type="scientific">Thioalkalicoccus limnaeus</name>
    <dbReference type="NCBI Taxonomy" id="120681"/>
    <lineage>
        <taxon>Bacteria</taxon>
        <taxon>Pseudomonadati</taxon>
        <taxon>Pseudomonadota</taxon>
        <taxon>Gammaproteobacteria</taxon>
        <taxon>Chromatiales</taxon>
        <taxon>Chromatiaceae</taxon>
        <taxon>Thioalkalicoccus</taxon>
    </lineage>
</organism>
<evidence type="ECO:0000259" key="5">
    <source>
        <dbReference type="PROSITE" id="PS50883"/>
    </source>
</evidence>
<evidence type="ECO:0000256" key="2">
    <source>
        <dbReference type="SAM" id="MobiDB-lite"/>
    </source>
</evidence>
<evidence type="ECO:0000259" key="3">
    <source>
        <dbReference type="PROSITE" id="PS50112"/>
    </source>
</evidence>
<keyword evidence="8" id="KW-1185">Reference proteome</keyword>
<dbReference type="InterPro" id="IPR035919">
    <property type="entry name" value="EAL_sf"/>
</dbReference>
<dbReference type="SUPFAM" id="SSF55781">
    <property type="entry name" value="GAF domain-like"/>
    <property type="match status" value="1"/>
</dbReference>
<dbReference type="PROSITE" id="PS50113">
    <property type="entry name" value="PAC"/>
    <property type="match status" value="6"/>
</dbReference>
<evidence type="ECO:0000259" key="6">
    <source>
        <dbReference type="PROSITE" id="PS50887"/>
    </source>
</evidence>
<dbReference type="SUPFAM" id="SSF141868">
    <property type="entry name" value="EAL domain-like"/>
    <property type="match status" value="1"/>
</dbReference>
<dbReference type="EMBL" id="JBDKXB010000020">
    <property type="protein sequence ID" value="MEY6433400.1"/>
    <property type="molecule type" value="Genomic_DNA"/>
</dbReference>
<dbReference type="InterPro" id="IPR043128">
    <property type="entry name" value="Rev_trsase/Diguanyl_cyclase"/>
</dbReference>
<feature type="domain" description="PAC" evidence="4">
    <location>
        <begin position="1216"/>
        <end position="1268"/>
    </location>
</feature>
<feature type="domain" description="PAS" evidence="3">
    <location>
        <begin position="890"/>
        <end position="962"/>
    </location>
</feature>
<dbReference type="Gene3D" id="3.30.450.20">
    <property type="entry name" value="PAS domain"/>
    <property type="match status" value="7"/>
</dbReference>
<feature type="domain" description="PAC" evidence="4">
    <location>
        <begin position="710"/>
        <end position="761"/>
    </location>
</feature>
<dbReference type="InterPro" id="IPR001610">
    <property type="entry name" value="PAC"/>
</dbReference>
<evidence type="ECO:0000313" key="8">
    <source>
        <dbReference type="Proteomes" id="UP001564408"/>
    </source>
</evidence>
<dbReference type="Pfam" id="PF13426">
    <property type="entry name" value="PAS_9"/>
    <property type="match status" value="2"/>
</dbReference>
<dbReference type="CDD" id="cd01948">
    <property type="entry name" value="EAL"/>
    <property type="match status" value="1"/>
</dbReference>
<evidence type="ECO:0000313" key="7">
    <source>
        <dbReference type="EMBL" id="MEY6433400.1"/>
    </source>
</evidence>
<feature type="domain" description="PAC" evidence="4">
    <location>
        <begin position="965"/>
        <end position="1018"/>
    </location>
</feature>
<dbReference type="PANTHER" id="PTHR44757">
    <property type="entry name" value="DIGUANYLATE CYCLASE DGCP"/>
    <property type="match status" value="1"/>
</dbReference>
<dbReference type="RefSeq" id="WP_369667786.1">
    <property type="nucleotide sequence ID" value="NZ_JBDKXB010000020.1"/>
</dbReference>
<feature type="domain" description="EAL" evidence="5">
    <location>
        <begin position="1442"/>
        <end position="1696"/>
    </location>
</feature>
<dbReference type="InterPro" id="IPR001633">
    <property type="entry name" value="EAL_dom"/>
</dbReference>
<dbReference type="InterPro" id="IPR000160">
    <property type="entry name" value="GGDEF_dom"/>
</dbReference>
<dbReference type="Gene3D" id="2.10.70.100">
    <property type="match status" value="2"/>
</dbReference>
<dbReference type="SMART" id="SM00086">
    <property type="entry name" value="PAC"/>
    <property type="match status" value="6"/>
</dbReference>
<dbReference type="Pfam" id="PF00563">
    <property type="entry name" value="EAL"/>
    <property type="match status" value="1"/>
</dbReference>
<dbReference type="InterPro" id="IPR013655">
    <property type="entry name" value="PAS_fold_3"/>
</dbReference>
<proteinExistence type="predicted"/>
<dbReference type="InterPro" id="IPR000700">
    <property type="entry name" value="PAS-assoc_C"/>
</dbReference>
<dbReference type="Gene3D" id="3.20.20.450">
    <property type="entry name" value="EAL domain"/>
    <property type="match status" value="1"/>
</dbReference>
<reference evidence="7 8" key="1">
    <citation type="submission" date="2024-05" db="EMBL/GenBank/DDBJ databases">
        <title>Genome Sequence and Characterization of the New Strain Purple Sulfur Bacterium of Genus Thioalkalicoccus.</title>
        <authorList>
            <person name="Bryantseva I.A."/>
            <person name="Kyndt J.A."/>
            <person name="Imhoff J.F."/>
        </authorList>
    </citation>
    <scope>NUCLEOTIDE SEQUENCE [LARGE SCALE GENOMIC DNA]</scope>
    <source>
        <strain evidence="7 8">Um2</strain>
    </source>
</reference>
<feature type="domain" description="PAC" evidence="4">
    <location>
        <begin position="436"/>
        <end position="488"/>
    </location>
</feature>
<dbReference type="InterPro" id="IPR013767">
    <property type="entry name" value="PAS_fold"/>
</dbReference>
<feature type="domain" description="PAS" evidence="3">
    <location>
        <begin position="1143"/>
        <end position="1189"/>
    </location>
</feature>
<dbReference type="Gene3D" id="3.30.70.270">
    <property type="match status" value="1"/>
</dbReference>
<dbReference type="PANTHER" id="PTHR44757:SF2">
    <property type="entry name" value="BIOFILM ARCHITECTURE MAINTENANCE PROTEIN MBAA"/>
    <property type="match status" value="1"/>
</dbReference>